<dbReference type="Gene3D" id="1.20.1250.20">
    <property type="entry name" value="MFS general substrate transporter like domains"/>
    <property type="match status" value="1"/>
</dbReference>
<feature type="transmembrane region" description="Helical" evidence="5">
    <location>
        <begin position="247"/>
        <end position="267"/>
    </location>
</feature>
<reference evidence="7 8" key="1">
    <citation type="submission" date="2015-10" db="EMBL/GenBank/DDBJ databases">
        <title>Genome sequencing of Penicillium freii.</title>
        <authorList>
            <person name="Nguyen H.D."/>
            <person name="Visagie C.M."/>
            <person name="Seifert K.A."/>
        </authorList>
    </citation>
    <scope>NUCLEOTIDE SEQUENCE [LARGE SCALE GENOMIC DNA]</scope>
    <source>
        <strain evidence="7 8">DAOM 242723</strain>
    </source>
</reference>
<dbReference type="SUPFAM" id="SSF103473">
    <property type="entry name" value="MFS general substrate transporter"/>
    <property type="match status" value="1"/>
</dbReference>
<feature type="transmembrane region" description="Helical" evidence="5">
    <location>
        <begin position="312"/>
        <end position="333"/>
    </location>
</feature>
<feature type="transmembrane region" description="Helical" evidence="5">
    <location>
        <begin position="452"/>
        <end position="476"/>
    </location>
</feature>
<dbReference type="PROSITE" id="PS50850">
    <property type="entry name" value="MFS"/>
    <property type="match status" value="1"/>
</dbReference>
<organism evidence="7 8">
    <name type="scientific">Penicillium freii</name>
    <dbReference type="NCBI Taxonomy" id="48697"/>
    <lineage>
        <taxon>Eukaryota</taxon>
        <taxon>Fungi</taxon>
        <taxon>Dikarya</taxon>
        <taxon>Ascomycota</taxon>
        <taxon>Pezizomycotina</taxon>
        <taxon>Eurotiomycetes</taxon>
        <taxon>Eurotiomycetidae</taxon>
        <taxon>Eurotiales</taxon>
        <taxon>Aspergillaceae</taxon>
        <taxon>Penicillium</taxon>
    </lineage>
</organism>
<comment type="subcellular location">
    <subcellularLocation>
        <location evidence="1">Membrane</location>
        <topology evidence="1">Multi-pass membrane protein</topology>
    </subcellularLocation>
</comment>
<feature type="domain" description="Major facilitator superfamily (MFS) profile" evidence="6">
    <location>
        <begin position="69"/>
        <end position="512"/>
    </location>
</feature>
<name>A0A101MQA8_PENFR</name>
<feature type="transmembrane region" description="Helical" evidence="5">
    <location>
        <begin position="353"/>
        <end position="375"/>
    </location>
</feature>
<dbReference type="GO" id="GO:0022857">
    <property type="term" value="F:transmembrane transporter activity"/>
    <property type="evidence" value="ECO:0007669"/>
    <property type="project" value="InterPro"/>
</dbReference>
<keyword evidence="8" id="KW-1185">Reference proteome</keyword>
<evidence type="ECO:0000256" key="4">
    <source>
        <dbReference type="ARBA" id="ARBA00023136"/>
    </source>
</evidence>
<dbReference type="InterPro" id="IPR036259">
    <property type="entry name" value="MFS_trans_sf"/>
</dbReference>
<evidence type="ECO:0000256" key="2">
    <source>
        <dbReference type="ARBA" id="ARBA00022692"/>
    </source>
</evidence>
<comment type="caution">
    <text evidence="7">The sequence shown here is derived from an EMBL/GenBank/DDBJ whole genome shotgun (WGS) entry which is preliminary data.</text>
</comment>
<dbReference type="Proteomes" id="UP000055045">
    <property type="component" value="Unassembled WGS sequence"/>
</dbReference>
<feature type="transmembrane region" description="Helical" evidence="5">
    <location>
        <begin position="488"/>
        <end position="507"/>
    </location>
</feature>
<feature type="transmembrane region" description="Helical" evidence="5">
    <location>
        <begin position="218"/>
        <end position="241"/>
    </location>
</feature>
<dbReference type="InterPro" id="IPR020846">
    <property type="entry name" value="MFS_dom"/>
</dbReference>
<keyword evidence="3 5" id="KW-1133">Transmembrane helix</keyword>
<feature type="transmembrane region" description="Helical" evidence="5">
    <location>
        <begin position="118"/>
        <end position="140"/>
    </location>
</feature>
<keyword evidence="2 5" id="KW-0812">Transmembrane</keyword>
<dbReference type="STRING" id="48697.A0A101MQA8"/>
<dbReference type="AlphaFoldDB" id="A0A101MQA8"/>
<dbReference type="Pfam" id="PF07690">
    <property type="entry name" value="MFS_1"/>
    <property type="match status" value="1"/>
</dbReference>
<proteinExistence type="predicted"/>
<evidence type="ECO:0000256" key="3">
    <source>
        <dbReference type="ARBA" id="ARBA00022989"/>
    </source>
</evidence>
<dbReference type="InterPro" id="IPR011701">
    <property type="entry name" value="MFS"/>
</dbReference>
<dbReference type="PANTHER" id="PTHR23507:SF1">
    <property type="entry name" value="FI18259P1-RELATED"/>
    <property type="match status" value="1"/>
</dbReference>
<feature type="transmembrane region" description="Helical" evidence="5">
    <location>
        <begin position="395"/>
        <end position="413"/>
    </location>
</feature>
<feature type="transmembrane region" description="Helical" evidence="5">
    <location>
        <begin position="61"/>
        <end position="79"/>
    </location>
</feature>
<sequence length="526" mass="56845">MHSLARPKGTMAQMRSDYEVEDEQTALIAGEERADRSHQPVLFGVSLTSVQVYQVHSGTPILNLLCVILLIVASATGFVNVPLTRIVEDVICHQYYVNSLEEPIDEKLCKLEAIQSKLAFIFAITGMCEAVVALLAALPWGITADRIGRKPVFSTALVGMALGVLFTMMVLWLPNVFPTPFVALGSAFLFVGGGTAVVIGILLGMISDVIPEDKRATAFMRLHVSGLVGSLISPALSSAIMAVTGPWPVMLVAVACLMSGAIAILFVPETLRHDQRTEATGSENQYSRFNERAANTVGRLKESLSVLASSSLLLLMLTCLFTAPFAIGVHQFLVQFISKRYDMLIKDTGYVQAAYGLVQIMQALLVLPRVSSFLLKDTTPRLFKMANEQERDLTLAKLSILFLLLGFSALGAAPNVSLFILGLLILTFGSGHSSLIRSLMSFYVDPAFQSRLFSVICMIEVIGSFYGSPMMAGLFTLGLRLGGGWIGLPYYGLALLCAFCIGILFLVRVPKHAVSATLESEEAMAG</sequence>
<feature type="transmembrane region" description="Helical" evidence="5">
    <location>
        <begin position="419"/>
        <end position="440"/>
    </location>
</feature>
<protein>
    <recommendedName>
        <fullName evidence="6">Major facilitator superfamily (MFS) profile domain-containing protein</fullName>
    </recommendedName>
</protein>
<evidence type="ECO:0000313" key="8">
    <source>
        <dbReference type="Proteomes" id="UP000055045"/>
    </source>
</evidence>
<accession>A0A101MQA8</accession>
<evidence type="ECO:0000256" key="5">
    <source>
        <dbReference type="SAM" id="Phobius"/>
    </source>
</evidence>
<dbReference type="EMBL" id="LLXE01000041">
    <property type="protein sequence ID" value="KUM64739.1"/>
    <property type="molecule type" value="Genomic_DNA"/>
</dbReference>
<evidence type="ECO:0000313" key="7">
    <source>
        <dbReference type="EMBL" id="KUM64739.1"/>
    </source>
</evidence>
<feature type="transmembrane region" description="Helical" evidence="5">
    <location>
        <begin position="180"/>
        <end position="206"/>
    </location>
</feature>
<evidence type="ECO:0000259" key="6">
    <source>
        <dbReference type="PROSITE" id="PS50850"/>
    </source>
</evidence>
<evidence type="ECO:0000256" key="1">
    <source>
        <dbReference type="ARBA" id="ARBA00004141"/>
    </source>
</evidence>
<keyword evidence="4 5" id="KW-0472">Membrane</keyword>
<gene>
    <name evidence="7" type="ORF">ACN42_g2343</name>
</gene>
<feature type="transmembrane region" description="Helical" evidence="5">
    <location>
        <begin position="152"/>
        <end position="174"/>
    </location>
</feature>
<dbReference type="GO" id="GO:0016020">
    <property type="term" value="C:membrane"/>
    <property type="evidence" value="ECO:0007669"/>
    <property type="project" value="UniProtKB-SubCell"/>
</dbReference>
<dbReference type="PANTHER" id="PTHR23507">
    <property type="entry name" value="ZGC:174356"/>
    <property type="match status" value="1"/>
</dbReference>